<accession>A0ACD5H096</accession>
<organism evidence="1 2">
    <name type="scientific">Desertifilum tharense IPPAS B-1220</name>
    <dbReference type="NCBI Taxonomy" id="1781255"/>
    <lineage>
        <taxon>Bacteria</taxon>
        <taxon>Bacillati</taxon>
        <taxon>Cyanobacteriota</taxon>
        <taxon>Cyanophyceae</taxon>
        <taxon>Desertifilales</taxon>
        <taxon>Desertifilaceae</taxon>
        <taxon>Desertifilum</taxon>
    </lineage>
</organism>
<dbReference type="EMBL" id="CP182909">
    <property type="protein sequence ID" value="XPM66710.1"/>
    <property type="molecule type" value="Genomic_DNA"/>
</dbReference>
<dbReference type="Proteomes" id="UP000095472">
    <property type="component" value="Chromosome"/>
</dbReference>
<reference evidence="1 2" key="1">
    <citation type="journal article" date="2016" name="Genome Announc.">
        <title>Draft Genome Sequence of the Thermotolerant Cyanobacterium Desertifilum sp. IPPAS B-1220.</title>
        <authorList>
            <person name="Mironov K.S."/>
            <person name="Sinetova M.A."/>
            <person name="Bolatkhan K."/>
            <person name="Zayadan B.K."/>
            <person name="Ustinova V.V."/>
            <person name="Kupriyanova E.V."/>
            <person name="Skrypnik A.N."/>
            <person name="Gogoleva N.E."/>
            <person name="Gogolev Y.V."/>
            <person name="Los D.A."/>
        </authorList>
    </citation>
    <scope>NUCLEOTIDE SEQUENCE [LARGE SCALE GENOMIC DNA]</scope>
    <source>
        <strain evidence="1 2">IPPAS B-1220</strain>
    </source>
</reference>
<gene>
    <name evidence="1" type="ORF">BH720_016510</name>
</gene>
<keyword evidence="2" id="KW-1185">Reference proteome</keyword>
<sequence>MPGVPEADSKTDPNGNVNHSFMLALDEELYLINYFDFPEGFSADSAQVRELLDTLPNSFAQGASARLVGDRNITLDVPPR</sequence>
<name>A0ACD5H096_9CYAN</name>
<evidence type="ECO:0000313" key="1">
    <source>
        <dbReference type="EMBL" id="XPM66710.1"/>
    </source>
</evidence>
<evidence type="ECO:0000313" key="2">
    <source>
        <dbReference type="Proteomes" id="UP000095472"/>
    </source>
</evidence>
<protein>
    <submittedName>
        <fullName evidence="1">Uncharacterized protein</fullName>
    </submittedName>
</protein>
<proteinExistence type="predicted"/>